<evidence type="ECO:0000256" key="6">
    <source>
        <dbReference type="ARBA" id="ARBA00022837"/>
    </source>
</evidence>
<dbReference type="GO" id="GO:0030600">
    <property type="term" value="F:feruloyl esterase activity"/>
    <property type="evidence" value="ECO:0007669"/>
    <property type="project" value="UniProtKB-ARBA"/>
</dbReference>
<dbReference type="InterPro" id="IPR011118">
    <property type="entry name" value="Tannase/feruloyl_esterase"/>
</dbReference>
<evidence type="ECO:0000256" key="8">
    <source>
        <dbReference type="RuleBase" id="RU361238"/>
    </source>
</evidence>
<organism evidence="9 10">
    <name type="scientific">Cercospora berteroae</name>
    <dbReference type="NCBI Taxonomy" id="357750"/>
    <lineage>
        <taxon>Eukaryota</taxon>
        <taxon>Fungi</taxon>
        <taxon>Dikarya</taxon>
        <taxon>Ascomycota</taxon>
        <taxon>Pezizomycotina</taxon>
        <taxon>Dothideomycetes</taxon>
        <taxon>Dothideomycetidae</taxon>
        <taxon>Mycosphaerellales</taxon>
        <taxon>Mycosphaerellaceae</taxon>
        <taxon>Cercospora</taxon>
    </lineage>
</organism>
<dbReference type="EMBL" id="PNEN01000457">
    <property type="protein sequence ID" value="PPJ58421.1"/>
    <property type="molecule type" value="Genomic_DNA"/>
</dbReference>
<keyword evidence="5 8" id="KW-0378">Hydrolase</keyword>
<dbReference type="SUPFAM" id="SSF53474">
    <property type="entry name" value="alpha/beta-Hydrolases"/>
    <property type="match status" value="1"/>
</dbReference>
<protein>
    <recommendedName>
        <fullName evidence="8">Carboxylic ester hydrolase</fullName>
        <ecNumber evidence="8">3.1.1.-</ecNumber>
    </recommendedName>
</protein>
<keyword evidence="3" id="KW-0479">Metal-binding</keyword>
<dbReference type="Pfam" id="PF07519">
    <property type="entry name" value="Tannase"/>
    <property type="match status" value="1"/>
</dbReference>
<proteinExistence type="inferred from homology"/>
<keyword evidence="6" id="KW-0106">Calcium</keyword>
<comment type="similarity">
    <text evidence="1 8">Belongs to the tannase family.</text>
</comment>
<evidence type="ECO:0000256" key="7">
    <source>
        <dbReference type="ARBA" id="ARBA00023157"/>
    </source>
</evidence>
<dbReference type="OrthoDB" id="3039123at2759"/>
<evidence type="ECO:0000256" key="5">
    <source>
        <dbReference type="ARBA" id="ARBA00022801"/>
    </source>
</evidence>
<dbReference type="Proteomes" id="UP000237631">
    <property type="component" value="Unassembled WGS sequence"/>
</dbReference>
<reference evidence="10" key="1">
    <citation type="journal article" date="2017" name="bioRxiv">
        <title>Conservation of a gene cluster reveals novel cercosporin biosynthetic mechanisms and extends production to the genus Colletotrichum.</title>
        <authorList>
            <person name="de Jonge R."/>
            <person name="Ebert M.K."/>
            <person name="Huitt-Roehl C.R."/>
            <person name="Pal P."/>
            <person name="Suttle J.C."/>
            <person name="Spanner R.E."/>
            <person name="Neubauer J.D."/>
            <person name="Jurick W.M.II."/>
            <person name="Stott K.A."/>
            <person name="Secor G.A."/>
            <person name="Thomma B.P.H.J."/>
            <person name="Van de Peer Y."/>
            <person name="Townsend C.A."/>
            <person name="Bolton M.D."/>
        </authorList>
    </citation>
    <scope>NUCLEOTIDE SEQUENCE [LARGE SCALE GENOMIC DNA]</scope>
    <source>
        <strain evidence="10">CBS538.71</strain>
    </source>
</reference>
<dbReference type="AlphaFoldDB" id="A0A2S6CFD7"/>
<comment type="caution">
    <text evidence="9">The sequence shown here is derived from an EMBL/GenBank/DDBJ whole genome shotgun (WGS) entry which is preliminary data.</text>
</comment>
<dbReference type="PANTHER" id="PTHR33938">
    <property type="entry name" value="FERULOYL ESTERASE B-RELATED"/>
    <property type="match status" value="1"/>
</dbReference>
<dbReference type="Gene3D" id="3.40.50.1820">
    <property type="entry name" value="alpha/beta hydrolase"/>
    <property type="match status" value="1"/>
</dbReference>
<keyword evidence="4" id="KW-0732">Signal</keyword>
<keyword evidence="10" id="KW-1185">Reference proteome</keyword>
<dbReference type="PANTHER" id="PTHR33938:SF8">
    <property type="entry name" value="CARBOXYLIC ESTER HYDROLASE"/>
    <property type="match status" value="1"/>
</dbReference>
<name>A0A2S6CFD7_9PEZI</name>
<evidence type="ECO:0000256" key="2">
    <source>
        <dbReference type="ARBA" id="ARBA00022487"/>
    </source>
</evidence>
<sequence length="528" mass="56998">MRHTPSVAGTLAAAQVVASSPLIARCNSGSFVDLDVFGAQVLGVEAIPLGNYTAFIAANGGTPATTYPGVNVCNLTITYTHPGRDDTINVNAWLPLDNWNGRFVASGGGGWRTGIPSDSLASIASQGFATASTDGGHGIYEQNAAAWALNSPGNVNLNLFQDFASIALNDLGLFGKQATQLFYQKPASYVYWNGCSTGGRQGLMMAQRYPEVFDGILAIAPAINWGYFLPAEFWAQHFMNRIGYYPPPEELEAITAAAIDACDELDGVKDGIISAPDECHFDAETLVGQTYSPSNGTQGTITSEAARIANAAWTGPRSPNGRYDWYGLTHGTNLTLGLAATECKNESASSCIGKPFSIVEEWFKYFVMKDPHFDISNITDTQYFDLIHKSVQEYDSIIGTSDPDLEPFKRYGGKMITWHGLSDQLIFPNGTVDYYQRVLELHPKATDFYRYFEAPGVQHCNGGPGPVPFGALNALTSWVEEGNAPDTLLASKTGAQGETTIERELCAWPKKQTYVGGDPNVKGSFECI</sequence>
<evidence type="ECO:0000256" key="1">
    <source>
        <dbReference type="ARBA" id="ARBA00006249"/>
    </source>
</evidence>
<evidence type="ECO:0000256" key="3">
    <source>
        <dbReference type="ARBA" id="ARBA00022723"/>
    </source>
</evidence>
<keyword evidence="2" id="KW-0719">Serine esterase</keyword>
<dbReference type="STRING" id="357750.A0A2S6CFD7"/>
<keyword evidence="7" id="KW-1015">Disulfide bond</keyword>
<dbReference type="InterPro" id="IPR029058">
    <property type="entry name" value="AB_hydrolase_fold"/>
</dbReference>
<accession>A0A2S6CFD7</accession>
<dbReference type="GO" id="GO:0046872">
    <property type="term" value="F:metal ion binding"/>
    <property type="evidence" value="ECO:0007669"/>
    <property type="project" value="UniProtKB-KW"/>
</dbReference>
<evidence type="ECO:0000313" key="9">
    <source>
        <dbReference type="EMBL" id="PPJ58421.1"/>
    </source>
</evidence>
<dbReference type="EC" id="3.1.1.-" evidence="8"/>
<evidence type="ECO:0000313" key="10">
    <source>
        <dbReference type="Proteomes" id="UP000237631"/>
    </source>
</evidence>
<gene>
    <name evidence="9" type="ORF">CBER1_09298</name>
</gene>
<evidence type="ECO:0000256" key="4">
    <source>
        <dbReference type="ARBA" id="ARBA00022729"/>
    </source>
</evidence>